<evidence type="ECO:0000313" key="11">
    <source>
        <dbReference type="EMBL" id="EWY38065.1"/>
    </source>
</evidence>
<keyword evidence="7" id="KW-0175">Coiled coil</keyword>
<feature type="domain" description="Response regulatory" evidence="9">
    <location>
        <begin position="751"/>
        <end position="868"/>
    </location>
</feature>
<evidence type="ECO:0000256" key="1">
    <source>
        <dbReference type="ARBA" id="ARBA00000085"/>
    </source>
</evidence>
<dbReference type="FunFam" id="3.30.565.10:FF:000049">
    <property type="entry name" value="Two-component sensor histidine kinase"/>
    <property type="match status" value="1"/>
</dbReference>
<feature type="coiled-coil region" evidence="7">
    <location>
        <begin position="453"/>
        <end position="508"/>
    </location>
</feature>
<dbReference type="Gene3D" id="1.10.287.130">
    <property type="match status" value="1"/>
</dbReference>
<evidence type="ECO:0000259" key="9">
    <source>
        <dbReference type="PROSITE" id="PS50110"/>
    </source>
</evidence>
<evidence type="ECO:0000256" key="4">
    <source>
        <dbReference type="ARBA" id="ARBA00022679"/>
    </source>
</evidence>
<dbReference type="Proteomes" id="UP000019486">
    <property type="component" value="Unassembled WGS sequence"/>
</dbReference>
<dbReference type="PANTHER" id="PTHR43047:SF9">
    <property type="entry name" value="HISTIDINE KINASE"/>
    <property type="match status" value="1"/>
</dbReference>
<dbReference type="SUPFAM" id="SSF55874">
    <property type="entry name" value="ATPase domain of HSP90 chaperone/DNA topoisomerase II/histidine kinase"/>
    <property type="match status" value="1"/>
</dbReference>
<dbReference type="InterPro" id="IPR000014">
    <property type="entry name" value="PAS"/>
</dbReference>
<feature type="modified residue" description="4-aspartylphosphate" evidence="6">
    <location>
        <position position="802"/>
    </location>
</feature>
<dbReference type="SMART" id="SM00086">
    <property type="entry name" value="PAC"/>
    <property type="match status" value="1"/>
</dbReference>
<dbReference type="CDD" id="cd00130">
    <property type="entry name" value="PAS"/>
    <property type="match status" value="1"/>
</dbReference>
<dbReference type="PROSITE" id="PS50113">
    <property type="entry name" value="PAC"/>
    <property type="match status" value="1"/>
</dbReference>
<dbReference type="Gene3D" id="3.30.565.10">
    <property type="entry name" value="Histidine kinase-like ATPase, C-terminal domain"/>
    <property type="match status" value="1"/>
</dbReference>
<dbReference type="NCBIfam" id="NF041832">
    <property type="entry name" value="near_NosP_CTERM"/>
    <property type="match status" value="1"/>
</dbReference>
<dbReference type="CDD" id="cd00156">
    <property type="entry name" value="REC"/>
    <property type="match status" value="1"/>
</dbReference>
<dbReference type="Gene3D" id="3.40.50.2300">
    <property type="match status" value="1"/>
</dbReference>
<dbReference type="Pfam" id="PF08448">
    <property type="entry name" value="PAS_4"/>
    <property type="match status" value="1"/>
</dbReference>
<comment type="catalytic activity">
    <reaction evidence="1">
        <text>ATP + protein L-histidine = ADP + protein N-phospho-L-histidine.</text>
        <dbReference type="EC" id="2.7.13.3"/>
    </reaction>
</comment>
<dbReference type="PATRIC" id="fig|1385369.3.peg.4984"/>
<dbReference type="PROSITE" id="PS50110">
    <property type="entry name" value="RESPONSE_REGULATORY"/>
    <property type="match status" value="1"/>
</dbReference>
<dbReference type="SUPFAM" id="SSF55785">
    <property type="entry name" value="PYP-like sensor domain (PAS domain)"/>
    <property type="match status" value="3"/>
</dbReference>
<dbReference type="SUPFAM" id="SSF47384">
    <property type="entry name" value="Homodimeric domain of signal transducing histidine kinase"/>
    <property type="match status" value="1"/>
</dbReference>
<dbReference type="SMART" id="SM00091">
    <property type="entry name" value="PAS"/>
    <property type="match status" value="3"/>
</dbReference>
<dbReference type="SMART" id="SM00388">
    <property type="entry name" value="HisKA"/>
    <property type="match status" value="1"/>
</dbReference>
<dbReference type="CDD" id="cd00082">
    <property type="entry name" value="HisKA"/>
    <property type="match status" value="1"/>
</dbReference>
<feature type="domain" description="Histidine kinase" evidence="8">
    <location>
        <begin position="515"/>
        <end position="728"/>
    </location>
</feature>
<dbReference type="EC" id="2.7.13.3" evidence="2"/>
<sequence length="869" mass="96986">MERENRKLSRINKVLMDRVERSMDFQGSAFSLFQTAIVLETKVRERTLELERTLHELERSNRDLARAKEMAETVQARLAEAIESVNEGFALFDGDDRLVMCNSKYLAVWPSFDDRIRPGISFAEIAELALDTRSLQDGLSQESDRDGGRGWLAERMSQHRNPQGPYVLALADGRWMQVNERRTRDGGVVGVYTDITDLKRDETRRREQELAEKSVLLQATLDNIAQGVAVYDRDLNLVAWNDNFAHLLDLPGDVVRHGATYDDFVRHNAGLGAAGLSVMAMSREDLAERPLALEEEWQGRVLDIRRTVMPGGGFVNTYTDITERKRNEEALRDSERRIRTITDAMPALIAYVDAEQRFRFVNKPYEDWFNRPREEIDGQPMWDALGRDHYEQRRPNVLAALAGEEVTFEMELPGENGAVRYALATYIPHFDENGVVLGYFALIQDITERRMVAEALKESKESLERRVDERTAALMSLNGKLHQEIAERKQIEEALRVATAEAEQANLSKTKFLAAASHDLLQPLNAARLFISALSDLEQTPQNGSLIANTDVALAAVEDLLGALLDISKLDAGVVQAEPADYPIESLLGAMSTEYAAQAKERGLEFRVVSSSAVVHSDIRLLRRILQNFLSNATRYTRTGRVLLGCRLAEGGLRIEVWDTGPGIPEDKLAEIFEEFRRLGNDQSGRDRGMGLGLAIVERVARMLDHRIGVRSIPGKGSVFSVTVPMGERGRLVRPPQPAPVAITNRLAGSLVLVIDNERSILSGMTALLEGWRCTVVTATTGQEAIDILERMERAPDLAIADYHLEDGAIGVAELRRVAGHCGHAIPSLIITANRLPEVQEEVNASGFHLLNKPVKPAHLRSLMTSLLG</sequence>
<accession>W9GVY1</accession>
<dbReference type="InterPro" id="IPR003661">
    <property type="entry name" value="HisK_dim/P_dom"/>
</dbReference>
<dbReference type="GO" id="GO:0005886">
    <property type="term" value="C:plasma membrane"/>
    <property type="evidence" value="ECO:0007669"/>
    <property type="project" value="TreeGrafter"/>
</dbReference>
<dbReference type="Pfam" id="PF00072">
    <property type="entry name" value="Response_reg"/>
    <property type="match status" value="1"/>
</dbReference>
<dbReference type="InterPro" id="IPR003594">
    <property type="entry name" value="HATPase_dom"/>
</dbReference>
<keyword evidence="12" id="KW-1185">Reference proteome</keyword>
<evidence type="ECO:0000256" key="2">
    <source>
        <dbReference type="ARBA" id="ARBA00012438"/>
    </source>
</evidence>
<dbReference type="InterPro" id="IPR036097">
    <property type="entry name" value="HisK_dim/P_sf"/>
</dbReference>
<organism evidence="11 12">
    <name type="scientific">Skermanella stibiiresistens SB22</name>
    <dbReference type="NCBI Taxonomy" id="1385369"/>
    <lineage>
        <taxon>Bacteria</taxon>
        <taxon>Pseudomonadati</taxon>
        <taxon>Pseudomonadota</taxon>
        <taxon>Alphaproteobacteria</taxon>
        <taxon>Rhodospirillales</taxon>
        <taxon>Azospirillaceae</taxon>
        <taxon>Skermanella</taxon>
    </lineage>
</organism>
<evidence type="ECO:0000259" key="8">
    <source>
        <dbReference type="PROSITE" id="PS50109"/>
    </source>
</evidence>
<keyword evidence="4" id="KW-0808">Transferase</keyword>
<name>W9GVY1_9PROT</name>
<dbReference type="InterPro" id="IPR001610">
    <property type="entry name" value="PAC"/>
</dbReference>
<dbReference type="InterPro" id="IPR035965">
    <property type="entry name" value="PAS-like_dom_sf"/>
</dbReference>
<dbReference type="Gene3D" id="3.30.450.20">
    <property type="entry name" value="PAS domain"/>
    <property type="match status" value="3"/>
</dbReference>
<dbReference type="InterPro" id="IPR000700">
    <property type="entry name" value="PAS-assoc_C"/>
</dbReference>
<dbReference type="GO" id="GO:0000155">
    <property type="term" value="F:phosphorelay sensor kinase activity"/>
    <property type="evidence" value="ECO:0007669"/>
    <property type="project" value="InterPro"/>
</dbReference>
<comment type="caution">
    <text evidence="11">The sequence shown here is derived from an EMBL/GenBank/DDBJ whole genome shotgun (WGS) entry which is preliminary data.</text>
</comment>
<evidence type="ECO:0000256" key="3">
    <source>
        <dbReference type="ARBA" id="ARBA00022553"/>
    </source>
</evidence>
<gene>
    <name evidence="11" type="ORF">N825_15650</name>
</gene>
<keyword evidence="3 6" id="KW-0597">Phosphoprotein</keyword>
<dbReference type="SMART" id="SM00387">
    <property type="entry name" value="HATPase_c"/>
    <property type="match status" value="1"/>
</dbReference>
<evidence type="ECO:0000256" key="7">
    <source>
        <dbReference type="SAM" id="Coils"/>
    </source>
</evidence>
<dbReference type="AlphaFoldDB" id="W9GVY1"/>
<dbReference type="PRINTS" id="PR00344">
    <property type="entry name" value="BCTRLSENSOR"/>
</dbReference>
<dbReference type="PROSITE" id="PS50109">
    <property type="entry name" value="HIS_KIN"/>
    <property type="match status" value="1"/>
</dbReference>
<dbReference type="InterPro" id="IPR013656">
    <property type="entry name" value="PAS_4"/>
</dbReference>
<dbReference type="Pfam" id="PF02518">
    <property type="entry name" value="HATPase_c"/>
    <property type="match status" value="1"/>
</dbReference>
<feature type="coiled-coil region" evidence="7">
    <location>
        <begin position="47"/>
        <end position="84"/>
    </location>
</feature>
<dbReference type="InterPro" id="IPR011006">
    <property type="entry name" value="CheY-like_superfamily"/>
</dbReference>
<evidence type="ECO:0000256" key="5">
    <source>
        <dbReference type="ARBA" id="ARBA00022777"/>
    </source>
</evidence>
<feature type="domain" description="PAC" evidence="10">
    <location>
        <begin position="406"/>
        <end position="458"/>
    </location>
</feature>
<evidence type="ECO:0000256" key="6">
    <source>
        <dbReference type="PROSITE-ProRule" id="PRU00169"/>
    </source>
</evidence>
<dbReference type="InterPro" id="IPR036890">
    <property type="entry name" value="HATPase_C_sf"/>
</dbReference>
<dbReference type="GO" id="GO:0009927">
    <property type="term" value="F:histidine phosphotransfer kinase activity"/>
    <property type="evidence" value="ECO:0007669"/>
    <property type="project" value="TreeGrafter"/>
</dbReference>
<proteinExistence type="predicted"/>
<dbReference type="InterPro" id="IPR001789">
    <property type="entry name" value="Sig_transdc_resp-reg_receiver"/>
</dbReference>
<evidence type="ECO:0000313" key="12">
    <source>
        <dbReference type="Proteomes" id="UP000019486"/>
    </source>
</evidence>
<dbReference type="STRING" id="1385369.N825_15650"/>
<dbReference type="Pfam" id="PF12860">
    <property type="entry name" value="PAS_7"/>
    <property type="match status" value="2"/>
</dbReference>
<dbReference type="EMBL" id="AVFL01000021">
    <property type="protein sequence ID" value="EWY38065.1"/>
    <property type="molecule type" value="Genomic_DNA"/>
</dbReference>
<dbReference type="PANTHER" id="PTHR43047">
    <property type="entry name" value="TWO-COMPONENT HISTIDINE PROTEIN KINASE"/>
    <property type="match status" value="1"/>
</dbReference>
<dbReference type="SUPFAM" id="SSF52172">
    <property type="entry name" value="CheY-like"/>
    <property type="match status" value="1"/>
</dbReference>
<reference evidence="11 12" key="1">
    <citation type="submission" date="2013-08" db="EMBL/GenBank/DDBJ databases">
        <title>The genome sequence of Skermanella stibiiresistens.</title>
        <authorList>
            <person name="Zhu W."/>
            <person name="Wang G."/>
        </authorList>
    </citation>
    <scope>NUCLEOTIDE SEQUENCE [LARGE SCALE GENOMIC DNA]</scope>
    <source>
        <strain evidence="11 12">SB22</strain>
    </source>
</reference>
<dbReference type="InterPro" id="IPR004358">
    <property type="entry name" value="Sig_transdc_His_kin-like_C"/>
</dbReference>
<keyword evidence="5" id="KW-0418">Kinase</keyword>
<evidence type="ECO:0000259" key="10">
    <source>
        <dbReference type="PROSITE" id="PS50113"/>
    </source>
</evidence>
<dbReference type="SMART" id="SM00448">
    <property type="entry name" value="REC"/>
    <property type="match status" value="1"/>
</dbReference>
<dbReference type="Pfam" id="PF00512">
    <property type="entry name" value="HisKA"/>
    <property type="match status" value="1"/>
</dbReference>
<protein>
    <recommendedName>
        <fullName evidence="2">histidine kinase</fullName>
        <ecNumber evidence="2">2.7.13.3</ecNumber>
    </recommendedName>
</protein>
<dbReference type="NCBIfam" id="TIGR00229">
    <property type="entry name" value="sensory_box"/>
    <property type="match status" value="1"/>
</dbReference>
<dbReference type="InterPro" id="IPR005467">
    <property type="entry name" value="His_kinase_dom"/>
</dbReference>